<evidence type="ECO:0000256" key="4">
    <source>
        <dbReference type="SAM" id="MobiDB-lite"/>
    </source>
</evidence>
<comment type="caution">
    <text evidence="6">The sequence shown here is derived from an EMBL/GenBank/DDBJ whole genome shotgun (WGS) entry which is preliminary data.</text>
</comment>
<dbReference type="Proteomes" id="UP001500279">
    <property type="component" value="Unassembled WGS sequence"/>
</dbReference>
<keyword evidence="7" id="KW-1185">Reference proteome</keyword>
<evidence type="ECO:0000256" key="2">
    <source>
        <dbReference type="ARBA" id="ARBA00023054"/>
    </source>
</evidence>
<keyword evidence="2 3" id="KW-0175">Coiled coil</keyword>
<dbReference type="EMBL" id="BAAAEW010000004">
    <property type="protein sequence ID" value="GAA0742528.1"/>
    <property type="molecule type" value="Genomic_DNA"/>
</dbReference>
<evidence type="ECO:0000259" key="5">
    <source>
        <dbReference type="Pfam" id="PF25876"/>
    </source>
</evidence>
<dbReference type="SUPFAM" id="SSF111369">
    <property type="entry name" value="HlyD-like secretion proteins"/>
    <property type="match status" value="3"/>
</dbReference>
<reference evidence="6 7" key="1">
    <citation type="journal article" date="2019" name="Int. J. Syst. Evol. Microbiol.">
        <title>The Global Catalogue of Microorganisms (GCM) 10K type strain sequencing project: providing services to taxonomists for standard genome sequencing and annotation.</title>
        <authorList>
            <consortium name="The Broad Institute Genomics Platform"/>
            <consortium name="The Broad Institute Genome Sequencing Center for Infectious Disease"/>
            <person name="Wu L."/>
            <person name="Ma J."/>
        </authorList>
    </citation>
    <scope>NUCLEOTIDE SEQUENCE [LARGE SCALE GENOMIC DNA]</scope>
    <source>
        <strain evidence="6 7">JCM 15503</strain>
    </source>
</reference>
<dbReference type="Gene3D" id="2.40.50.100">
    <property type="match status" value="1"/>
</dbReference>
<gene>
    <name evidence="6" type="ORF">GCM10009107_06150</name>
</gene>
<sequence length="330" mass="34464">MTRFDPRSIGATAALALLLTGCQKPPPAGWSGYVEGDYVLVAAPVAGTLTKLAVQRGQTVAAGAALFSLDDVSARAANDEAQARVTAAQAQADNGRSGQRTPQLAVTQAQLAQAQAAAQRADTELQRQQQLVAQNFISRSRLDDAVTTARQAHDHVAELQAALHSGELPAARPEELKAAQANTEAAKQALAQAAWRAQQARQSAPAAGLVADTFFREGEYVPAGQPVLSLLPPERRKARFYVPEAELGGLRVGQAVSLGCDGCGAPIAARISYLSPQAEYTPPVIYSNAQRAKLVFLVEAVPAAADALRLQPGQPLDVRLNNAASAASAP</sequence>
<dbReference type="PROSITE" id="PS51257">
    <property type="entry name" value="PROKAR_LIPOPROTEIN"/>
    <property type="match status" value="1"/>
</dbReference>
<dbReference type="InterPro" id="IPR058624">
    <property type="entry name" value="MdtA-like_HH"/>
</dbReference>
<evidence type="ECO:0000313" key="7">
    <source>
        <dbReference type="Proteomes" id="UP001500279"/>
    </source>
</evidence>
<evidence type="ECO:0000256" key="1">
    <source>
        <dbReference type="ARBA" id="ARBA00004196"/>
    </source>
</evidence>
<organism evidence="6 7">
    <name type="scientific">Ideonella azotifigens</name>
    <dbReference type="NCBI Taxonomy" id="513160"/>
    <lineage>
        <taxon>Bacteria</taxon>
        <taxon>Pseudomonadati</taxon>
        <taxon>Pseudomonadota</taxon>
        <taxon>Betaproteobacteria</taxon>
        <taxon>Burkholderiales</taxon>
        <taxon>Sphaerotilaceae</taxon>
        <taxon>Ideonella</taxon>
    </lineage>
</organism>
<evidence type="ECO:0000313" key="6">
    <source>
        <dbReference type="EMBL" id="GAA0742528.1"/>
    </source>
</evidence>
<dbReference type="RefSeq" id="WP_231010332.1">
    <property type="nucleotide sequence ID" value="NZ_BAAAEW010000004.1"/>
</dbReference>
<evidence type="ECO:0000256" key="3">
    <source>
        <dbReference type="SAM" id="Coils"/>
    </source>
</evidence>
<protein>
    <submittedName>
        <fullName evidence="6">HlyD family efflux transporter periplasmic adaptor subunit</fullName>
    </submittedName>
</protein>
<comment type="subcellular location">
    <subcellularLocation>
        <location evidence="1">Cell envelope</location>
    </subcellularLocation>
</comment>
<name>A0ABN1JLY8_9BURK</name>
<dbReference type="PANTHER" id="PTHR32347:SF23">
    <property type="entry name" value="BLL5650 PROTEIN"/>
    <property type="match status" value="1"/>
</dbReference>
<dbReference type="InterPro" id="IPR050465">
    <property type="entry name" value="UPF0194_transport"/>
</dbReference>
<dbReference type="Pfam" id="PF25876">
    <property type="entry name" value="HH_MFP_RND"/>
    <property type="match status" value="1"/>
</dbReference>
<feature type="coiled-coil region" evidence="3">
    <location>
        <begin position="104"/>
        <end position="131"/>
    </location>
</feature>
<dbReference type="Gene3D" id="2.40.30.170">
    <property type="match status" value="1"/>
</dbReference>
<feature type="region of interest" description="Disordered" evidence="4">
    <location>
        <begin position="85"/>
        <end position="104"/>
    </location>
</feature>
<feature type="domain" description="Multidrug resistance protein MdtA-like alpha-helical hairpin" evidence="5">
    <location>
        <begin position="103"/>
        <end position="166"/>
    </location>
</feature>
<accession>A0ABN1JLY8</accession>
<dbReference type="Gene3D" id="1.10.287.470">
    <property type="entry name" value="Helix hairpin bin"/>
    <property type="match status" value="2"/>
</dbReference>
<dbReference type="PANTHER" id="PTHR32347">
    <property type="entry name" value="EFFLUX SYSTEM COMPONENT YKNX-RELATED"/>
    <property type="match status" value="1"/>
</dbReference>
<proteinExistence type="predicted"/>